<dbReference type="InterPro" id="IPR011009">
    <property type="entry name" value="Kinase-like_dom_sf"/>
</dbReference>
<comment type="catalytic activity">
    <reaction evidence="18">
        <text>L-seryl-[protein] + ATP = O-phospho-L-seryl-[protein] + ADP + H(+)</text>
        <dbReference type="Rhea" id="RHEA:17989"/>
        <dbReference type="Rhea" id="RHEA-COMP:9863"/>
        <dbReference type="Rhea" id="RHEA-COMP:11604"/>
        <dbReference type="ChEBI" id="CHEBI:15378"/>
        <dbReference type="ChEBI" id="CHEBI:29999"/>
        <dbReference type="ChEBI" id="CHEBI:30616"/>
        <dbReference type="ChEBI" id="CHEBI:83421"/>
        <dbReference type="ChEBI" id="CHEBI:456216"/>
        <dbReference type="EC" id="2.7.11.1"/>
    </reaction>
</comment>
<reference evidence="23 24" key="1">
    <citation type="submission" date="2020-04" db="EMBL/GenBank/DDBJ databases">
        <title>Plant Genome Project.</title>
        <authorList>
            <person name="Zhang R.-G."/>
        </authorList>
    </citation>
    <scope>NUCLEOTIDE SEQUENCE [LARGE SCALE GENOMIC DNA]</scope>
    <source>
        <strain evidence="23">YNK0</strain>
        <tissue evidence="23">Leaf</tissue>
    </source>
</reference>
<evidence type="ECO:0000259" key="22">
    <source>
        <dbReference type="PROSITE" id="PS50011"/>
    </source>
</evidence>
<keyword evidence="14 20" id="KW-0472">Membrane</keyword>
<sequence>MAMAMEAEVSLSLRLMILWLIIMVSSTLAISPDNGGIEERKKLSIIAFLVAFLEVIIFLFILWIIAYILRRRERNVANQASKPRKRDIFTIWNYDGRKIYGEIITATEDFNDTYCIGLGKHGRVYKAVLSTGKVVAVKKFHPLGDEDMVDKNSFRNEIQTLTQIRHRNIVKLFGFCSHPHSMFLVYEYMEKGSLATILSNEERAMRLDWFKRVRAIKGIANALAYMHHDCNLPIVHRDISSKNILLNSEYEACVSDFGTARLLKTSSSNWSILVGTYGYIAPELAFTMKVTEKCDVYSFGVVVLEVIMGKHPGELISTLWASISHNILLKDVLDQRLSPPLLPVTNEVVLAVTVALACLHVTPSSRPTMEHVAHALSTHGSPSPKPFDSITLSQLMHLELPQENEKLLKLLICEIT</sequence>
<evidence type="ECO:0000256" key="16">
    <source>
        <dbReference type="ARBA" id="ARBA00023180"/>
    </source>
</evidence>
<dbReference type="Pfam" id="PF00069">
    <property type="entry name" value="Pkinase"/>
    <property type="match status" value="1"/>
</dbReference>
<dbReference type="GO" id="GO:0016020">
    <property type="term" value="C:membrane"/>
    <property type="evidence" value="ECO:0007669"/>
    <property type="project" value="UniProtKB-SubCell"/>
</dbReference>
<evidence type="ECO:0000256" key="5">
    <source>
        <dbReference type="ARBA" id="ARBA00022614"/>
    </source>
</evidence>
<evidence type="ECO:0000256" key="21">
    <source>
        <dbReference type="SAM" id="SignalP"/>
    </source>
</evidence>
<keyword evidence="5" id="KW-0433">Leucine-rich repeat</keyword>
<dbReference type="PROSITE" id="PS50011">
    <property type="entry name" value="PROTEIN_KINASE_DOM"/>
    <property type="match status" value="1"/>
</dbReference>
<dbReference type="OMA" id="EDAQTEW"/>
<keyword evidence="6" id="KW-0808">Transferase</keyword>
<keyword evidence="7 20" id="KW-0812">Transmembrane</keyword>
<feature type="chain" id="PRO_5032828739" description="non-specific serine/threonine protein kinase" evidence="21">
    <location>
        <begin position="30"/>
        <end position="416"/>
    </location>
</feature>
<evidence type="ECO:0000313" key="23">
    <source>
        <dbReference type="EMBL" id="KAF8388393.1"/>
    </source>
</evidence>
<evidence type="ECO:0000256" key="2">
    <source>
        <dbReference type="ARBA" id="ARBA00012513"/>
    </source>
</evidence>
<evidence type="ECO:0000256" key="9">
    <source>
        <dbReference type="ARBA" id="ARBA00022737"/>
    </source>
</evidence>
<keyword evidence="16" id="KW-0325">Glycoprotein</keyword>
<comment type="caution">
    <text evidence="23">The sequence shown here is derived from an EMBL/GenBank/DDBJ whole genome shotgun (WGS) entry which is preliminary data.</text>
</comment>
<evidence type="ECO:0000256" key="19">
    <source>
        <dbReference type="PROSITE-ProRule" id="PRU10141"/>
    </source>
</evidence>
<gene>
    <name evidence="23" type="ORF">HHK36_027060</name>
</gene>
<evidence type="ECO:0000256" key="14">
    <source>
        <dbReference type="ARBA" id="ARBA00023136"/>
    </source>
</evidence>
<evidence type="ECO:0000256" key="15">
    <source>
        <dbReference type="ARBA" id="ARBA00023170"/>
    </source>
</evidence>
<dbReference type="InterPro" id="IPR008266">
    <property type="entry name" value="Tyr_kinase_AS"/>
</dbReference>
<evidence type="ECO:0000256" key="17">
    <source>
        <dbReference type="ARBA" id="ARBA00047899"/>
    </source>
</evidence>
<feature type="signal peptide" evidence="21">
    <location>
        <begin position="1"/>
        <end position="29"/>
    </location>
</feature>
<dbReference type="PROSITE" id="PS00107">
    <property type="entry name" value="PROTEIN_KINASE_ATP"/>
    <property type="match status" value="1"/>
</dbReference>
<feature type="transmembrane region" description="Helical" evidence="20">
    <location>
        <begin position="45"/>
        <end position="69"/>
    </location>
</feature>
<evidence type="ECO:0000256" key="13">
    <source>
        <dbReference type="ARBA" id="ARBA00022989"/>
    </source>
</evidence>
<keyword evidence="24" id="KW-1185">Reference proteome</keyword>
<evidence type="ECO:0000256" key="10">
    <source>
        <dbReference type="ARBA" id="ARBA00022741"/>
    </source>
</evidence>
<proteinExistence type="predicted"/>
<evidence type="ECO:0000256" key="3">
    <source>
        <dbReference type="ARBA" id="ARBA00022527"/>
    </source>
</evidence>
<keyword evidence="11" id="KW-0418">Kinase</keyword>
<evidence type="ECO:0000313" key="24">
    <source>
        <dbReference type="Proteomes" id="UP000655225"/>
    </source>
</evidence>
<dbReference type="OrthoDB" id="676979at2759"/>
<evidence type="ECO:0000256" key="7">
    <source>
        <dbReference type="ARBA" id="ARBA00022692"/>
    </source>
</evidence>
<evidence type="ECO:0000256" key="6">
    <source>
        <dbReference type="ARBA" id="ARBA00022679"/>
    </source>
</evidence>
<keyword evidence="4" id="KW-0597">Phosphoprotein</keyword>
<dbReference type="InterPro" id="IPR000719">
    <property type="entry name" value="Prot_kinase_dom"/>
</dbReference>
<evidence type="ECO:0000256" key="8">
    <source>
        <dbReference type="ARBA" id="ARBA00022729"/>
    </source>
</evidence>
<dbReference type="AlphaFoldDB" id="A0A835D2T0"/>
<organism evidence="23 24">
    <name type="scientific">Tetracentron sinense</name>
    <name type="common">Spur-leaf</name>
    <dbReference type="NCBI Taxonomy" id="13715"/>
    <lineage>
        <taxon>Eukaryota</taxon>
        <taxon>Viridiplantae</taxon>
        <taxon>Streptophyta</taxon>
        <taxon>Embryophyta</taxon>
        <taxon>Tracheophyta</taxon>
        <taxon>Spermatophyta</taxon>
        <taxon>Magnoliopsida</taxon>
        <taxon>Trochodendrales</taxon>
        <taxon>Trochodendraceae</taxon>
        <taxon>Tetracentron</taxon>
    </lineage>
</organism>
<keyword evidence="10 19" id="KW-0547">Nucleotide-binding</keyword>
<keyword evidence="9" id="KW-0677">Repeat</keyword>
<keyword evidence="8 21" id="KW-0732">Signal</keyword>
<feature type="binding site" evidence="19">
    <location>
        <position position="139"/>
    </location>
    <ligand>
        <name>ATP</name>
        <dbReference type="ChEBI" id="CHEBI:30616"/>
    </ligand>
</feature>
<dbReference type="Proteomes" id="UP000655225">
    <property type="component" value="Unassembled WGS sequence"/>
</dbReference>
<dbReference type="Gene3D" id="3.30.200.20">
    <property type="entry name" value="Phosphorylase Kinase, domain 1"/>
    <property type="match status" value="1"/>
</dbReference>
<dbReference type="PROSITE" id="PS00109">
    <property type="entry name" value="PROTEIN_KINASE_TYR"/>
    <property type="match status" value="1"/>
</dbReference>
<evidence type="ECO:0000256" key="18">
    <source>
        <dbReference type="ARBA" id="ARBA00048679"/>
    </source>
</evidence>
<name>A0A835D2T0_TETSI</name>
<dbReference type="FunFam" id="3.30.200.20:FF:000309">
    <property type="entry name" value="Leucine-rich repeat receptor protein kinase MSP1"/>
    <property type="match status" value="1"/>
</dbReference>
<dbReference type="InterPro" id="IPR017441">
    <property type="entry name" value="Protein_kinase_ATP_BS"/>
</dbReference>
<dbReference type="GO" id="GO:0005524">
    <property type="term" value="F:ATP binding"/>
    <property type="evidence" value="ECO:0007669"/>
    <property type="project" value="UniProtKB-UniRule"/>
</dbReference>
<evidence type="ECO:0000256" key="11">
    <source>
        <dbReference type="ARBA" id="ARBA00022777"/>
    </source>
</evidence>
<keyword evidence="12 19" id="KW-0067">ATP-binding</keyword>
<protein>
    <recommendedName>
        <fullName evidence="2">non-specific serine/threonine protein kinase</fullName>
        <ecNumber evidence="2">2.7.11.1</ecNumber>
    </recommendedName>
</protein>
<comment type="catalytic activity">
    <reaction evidence="17">
        <text>L-threonyl-[protein] + ATP = O-phospho-L-threonyl-[protein] + ADP + H(+)</text>
        <dbReference type="Rhea" id="RHEA:46608"/>
        <dbReference type="Rhea" id="RHEA-COMP:11060"/>
        <dbReference type="Rhea" id="RHEA-COMP:11605"/>
        <dbReference type="ChEBI" id="CHEBI:15378"/>
        <dbReference type="ChEBI" id="CHEBI:30013"/>
        <dbReference type="ChEBI" id="CHEBI:30616"/>
        <dbReference type="ChEBI" id="CHEBI:61977"/>
        <dbReference type="ChEBI" id="CHEBI:456216"/>
        <dbReference type="EC" id="2.7.11.1"/>
    </reaction>
</comment>
<dbReference type="SUPFAM" id="SSF56112">
    <property type="entry name" value="Protein kinase-like (PK-like)"/>
    <property type="match status" value="1"/>
</dbReference>
<dbReference type="PANTHER" id="PTHR48005:SF70">
    <property type="entry name" value="MDIS1-INTERACTING RECEPTOR LIKE KINASE 2-LIKE"/>
    <property type="match status" value="1"/>
</dbReference>
<keyword evidence="13 20" id="KW-1133">Transmembrane helix</keyword>
<accession>A0A835D2T0</accession>
<evidence type="ECO:0000256" key="20">
    <source>
        <dbReference type="SAM" id="Phobius"/>
    </source>
</evidence>
<dbReference type="InterPro" id="IPR051420">
    <property type="entry name" value="Ser_Thr_Kinases_DiverseReg"/>
</dbReference>
<dbReference type="GO" id="GO:0004674">
    <property type="term" value="F:protein serine/threonine kinase activity"/>
    <property type="evidence" value="ECO:0007669"/>
    <property type="project" value="UniProtKB-KW"/>
</dbReference>
<dbReference type="FunFam" id="1.10.510.10:FF:000445">
    <property type="entry name" value="MDIS1-interacting receptor like kinase 2"/>
    <property type="match status" value="1"/>
</dbReference>
<feature type="domain" description="Protein kinase" evidence="22">
    <location>
        <begin position="110"/>
        <end position="377"/>
    </location>
</feature>
<keyword evidence="3" id="KW-0723">Serine/threonine-protein kinase</keyword>
<evidence type="ECO:0000256" key="12">
    <source>
        <dbReference type="ARBA" id="ARBA00022840"/>
    </source>
</evidence>
<keyword evidence="15" id="KW-0675">Receptor</keyword>
<evidence type="ECO:0000256" key="1">
    <source>
        <dbReference type="ARBA" id="ARBA00004479"/>
    </source>
</evidence>
<evidence type="ECO:0000256" key="4">
    <source>
        <dbReference type="ARBA" id="ARBA00022553"/>
    </source>
</evidence>
<dbReference type="EMBL" id="JABCRI010000020">
    <property type="protein sequence ID" value="KAF8388393.1"/>
    <property type="molecule type" value="Genomic_DNA"/>
</dbReference>
<dbReference type="EC" id="2.7.11.1" evidence="2"/>
<comment type="subcellular location">
    <subcellularLocation>
        <location evidence="1">Membrane</location>
        <topology evidence="1">Single-pass type I membrane protein</topology>
    </subcellularLocation>
</comment>
<dbReference type="Gene3D" id="1.10.510.10">
    <property type="entry name" value="Transferase(Phosphotransferase) domain 1"/>
    <property type="match status" value="1"/>
</dbReference>
<dbReference type="PANTHER" id="PTHR48005">
    <property type="entry name" value="LEUCINE RICH REPEAT KINASE 2"/>
    <property type="match status" value="1"/>
</dbReference>